<dbReference type="SUPFAM" id="SSF52141">
    <property type="entry name" value="Uracil-DNA glycosylase-like"/>
    <property type="match status" value="1"/>
</dbReference>
<proteinExistence type="predicted"/>
<comment type="caution">
    <text evidence="2">The sequence shown here is derived from an EMBL/GenBank/DDBJ whole genome shotgun (WGS) entry which is preliminary data.</text>
</comment>
<dbReference type="SMART" id="SM00987">
    <property type="entry name" value="UreE_C"/>
    <property type="match status" value="1"/>
</dbReference>
<dbReference type="GO" id="GO:0033958">
    <property type="term" value="F:DNA-deoxyinosine glycosylase activity"/>
    <property type="evidence" value="ECO:0007669"/>
    <property type="project" value="UniProtKB-EC"/>
</dbReference>
<dbReference type="NCBIfam" id="TIGR04274">
    <property type="entry name" value="hypoxanDNAglyco"/>
    <property type="match status" value="1"/>
</dbReference>
<sequence>MKKDELLKNRVQSLPPIIDESSEILILGTMPGKESLRSKEYYAAPNNSFWKIMKRLFNSNMEFKNYEEKVSCLKKHHIALWDTLQSCERESSLDSNIKEEEYNDIDDLLSRYPQIKKVIFNGKKAANYYKTRLPSSIAYSTSNACAKKVEEKIQNWSNVLNAKY</sequence>
<dbReference type="InterPro" id="IPR005122">
    <property type="entry name" value="Uracil-DNA_glycosylase-like"/>
</dbReference>
<dbReference type="InterPro" id="IPR026353">
    <property type="entry name" value="Hypoxan-DNA_Glyclase"/>
</dbReference>
<dbReference type="RefSeq" id="WP_118264347.1">
    <property type="nucleotide sequence ID" value="NZ_JAMZEE010000039.1"/>
</dbReference>
<keyword evidence="2" id="KW-0326">Glycosidase</keyword>
<feature type="domain" description="Uracil-DNA glycosylase-like" evidence="1">
    <location>
        <begin position="15"/>
        <end position="157"/>
    </location>
</feature>
<evidence type="ECO:0000313" key="2">
    <source>
        <dbReference type="EMBL" id="MCR6509244.1"/>
    </source>
</evidence>
<gene>
    <name evidence="2" type="ORF">M1B78_14005</name>
</gene>
<dbReference type="Gene3D" id="3.40.470.10">
    <property type="entry name" value="Uracil-DNA glycosylase-like domain"/>
    <property type="match status" value="1"/>
</dbReference>
<dbReference type="CDD" id="cd10032">
    <property type="entry name" value="UDG-F6_HDG"/>
    <property type="match status" value="1"/>
</dbReference>
<dbReference type="SMART" id="SM00986">
    <property type="entry name" value="UDG"/>
    <property type="match status" value="1"/>
</dbReference>
<dbReference type="Pfam" id="PF03167">
    <property type="entry name" value="UDG"/>
    <property type="match status" value="1"/>
</dbReference>
<keyword evidence="2" id="KW-0378">Hydrolase</keyword>
<dbReference type="InterPro" id="IPR036895">
    <property type="entry name" value="Uracil-DNA_glycosylase-like_sf"/>
</dbReference>
<protein>
    <submittedName>
        <fullName evidence="2">DNA-deoxyinosine glycosylase</fullName>
        <ecNumber evidence="2">3.2.2.15</ecNumber>
    </submittedName>
</protein>
<dbReference type="AlphaFoldDB" id="A0A9X2P1R9"/>
<dbReference type="EC" id="3.2.2.15" evidence="2"/>
<dbReference type="Proteomes" id="UP001143810">
    <property type="component" value="Unassembled WGS sequence"/>
</dbReference>
<evidence type="ECO:0000259" key="1">
    <source>
        <dbReference type="SMART" id="SM00986"/>
    </source>
</evidence>
<name>A0A9X2P1R9_9BACE</name>
<organism evidence="2 3">
    <name type="scientific">Bacteroides muris</name>
    <name type="common">ex Fokt et al. 2023</name>
    <dbReference type="NCBI Taxonomy" id="2937417"/>
    <lineage>
        <taxon>Bacteria</taxon>
        <taxon>Pseudomonadati</taxon>
        <taxon>Bacteroidota</taxon>
        <taxon>Bacteroidia</taxon>
        <taxon>Bacteroidales</taxon>
        <taxon>Bacteroidaceae</taxon>
        <taxon>Bacteroides</taxon>
    </lineage>
</organism>
<evidence type="ECO:0000313" key="3">
    <source>
        <dbReference type="Proteomes" id="UP001143810"/>
    </source>
</evidence>
<reference evidence="2" key="1">
    <citation type="journal article" date="2022" name="Arch. Microbiol.">
        <title>Bacteroides muris sp. nov. isolated from the cecum of wild-derived house mice.</title>
        <authorList>
            <person name="Fokt H."/>
            <person name="Unni R."/>
            <person name="Repnik U."/>
            <person name="Schmitz R.A."/>
            <person name="Bramkamp M."/>
            <person name="Baines J.F."/>
            <person name="Unterweger D."/>
        </authorList>
    </citation>
    <scope>NUCLEOTIDE SEQUENCE</scope>
    <source>
        <strain evidence="2">KH569_7</strain>
    </source>
</reference>
<reference evidence="2" key="2">
    <citation type="submission" date="2022-04" db="EMBL/GenBank/DDBJ databases">
        <authorList>
            <person name="Fokt H."/>
            <person name="Baines J."/>
        </authorList>
    </citation>
    <scope>NUCLEOTIDE SEQUENCE</scope>
    <source>
        <strain evidence="2">KH569_7</strain>
    </source>
</reference>
<dbReference type="EMBL" id="JAMZEE010000039">
    <property type="protein sequence ID" value="MCR6509244.1"/>
    <property type="molecule type" value="Genomic_DNA"/>
</dbReference>
<accession>A0A9X2P1R9</accession>